<dbReference type="AlphaFoldDB" id="A0A840ZL72"/>
<dbReference type="Pfam" id="PF23812">
    <property type="entry name" value="Phage_TAC_18"/>
    <property type="match status" value="1"/>
</dbReference>
<organism evidence="1 2">
    <name type="scientific">Methylorubrum rhodinum</name>
    <dbReference type="NCBI Taxonomy" id="29428"/>
    <lineage>
        <taxon>Bacteria</taxon>
        <taxon>Pseudomonadati</taxon>
        <taxon>Pseudomonadota</taxon>
        <taxon>Alphaproteobacteria</taxon>
        <taxon>Hyphomicrobiales</taxon>
        <taxon>Methylobacteriaceae</taxon>
        <taxon>Methylorubrum</taxon>
    </lineage>
</organism>
<dbReference type="EMBL" id="JACHOP010000017">
    <property type="protein sequence ID" value="MBB5758862.1"/>
    <property type="molecule type" value="Genomic_DNA"/>
</dbReference>
<name>A0A840ZL72_9HYPH</name>
<keyword evidence="2" id="KW-1185">Reference proteome</keyword>
<accession>A0A840ZL72</accession>
<proteinExistence type="predicted"/>
<evidence type="ECO:0000313" key="2">
    <source>
        <dbReference type="Proteomes" id="UP000583454"/>
    </source>
</evidence>
<dbReference type="RefSeq" id="WP_183571669.1">
    <property type="nucleotide sequence ID" value="NZ_JACHOP010000017.1"/>
</dbReference>
<gene>
    <name evidence="1" type="ORF">HNR00_003589</name>
</gene>
<reference evidence="1 2" key="1">
    <citation type="submission" date="2020-08" db="EMBL/GenBank/DDBJ databases">
        <title>Genomic Encyclopedia of Type Strains, Phase IV (KMG-IV): sequencing the most valuable type-strain genomes for metagenomic binning, comparative biology and taxonomic classification.</title>
        <authorList>
            <person name="Goeker M."/>
        </authorList>
    </citation>
    <scope>NUCLEOTIDE SEQUENCE [LARGE SCALE GENOMIC DNA]</scope>
    <source>
        <strain evidence="1 2">DSM 2163</strain>
    </source>
</reference>
<comment type="caution">
    <text evidence="1">The sequence shown here is derived from an EMBL/GenBank/DDBJ whole genome shotgun (WGS) entry which is preliminary data.</text>
</comment>
<dbReference type="InterPro" id="IPR056919">
    <property type="entry name" value="Phage_TAC_18"/>
</dbReference>
<protein>
    <submittedName>
        <fullName evidence="1">Uncharacterized protein</fullName>
    </submittedName>
</protein>
<sequence>MPRALMRRPELAEHLTFVWSAFWRLQADRAIGFGVFGPIRWTAIHAYAERYGITDLDEYERLERLVGLMDGEWRKMMDKKGADR</sequence>
<evidence type="ECO:0000313" key="1">
    <source>
        <dbReference type="EMBL" id="MBB5758862.1"/>
    </source>
</evidence>
<dbReference type="Proteomes" id="UP000583454">
    <property type="component" value="Unassembled WGS sequence"/>
</dbReference>